<dbReference type="GO" id="GO:0007168">
    <property type="term" value="P:receptor guanylyl cyclase signaling pathway"/>
    <property type="evidence" value="ECO:0007669"/>
    <property type="project" value="TreeGrafter"/>
</dbReference>
<feature type="domain" description="Protein kinase" evidence="5">
    <location>
        <begin position="1"/>
        <end position="160"/>
    </location>
</feature>
<protein>
    <recommendedName>
        <fullName evidence="1">guanylate cyclase</fullName>
        <ecNumber evidence="1">4.6.1.2</ecNumber>
    </recommendedName>
</protein>
<sequence length="167" mass="19227">MMFLHKSPIGSHGNLTSRSVVIDNKWVCKVTDYGLTKFRSHSNSPVRKSSEEEDAENLLWTAPELLRMSKRPAIGTQKGDIYSFGVITQEIVTMTKPFGMEQQFQSPADILQRLIQKEEPVFRPSVPEDACNTDWMALMRVCWIENPVKRPSFKIIYKFINDCADER</sequence>
<dbReference type="GO" id="GO:0001653">
    <property type="term" value="F:peptide receptor activity"/>
    <property type="evidence" value="ECO:0007669"/>
    <property type="project" value="TreeGrafter"/>
</dbReference>
<evidence type="ECO:0000313" key="7">
    <source>
        <dbReference type="Proteomes" id="UP001209878"/>
    </source>
</evidence>
<name>A0AAD9NW34_RIDPI</name>
<keyword evidence="7" id="KW-1185">Reference proteome</keyword>
<organism evidence="6 7">
    <name type="scientific">Ridgeia piscesae</name>
    <name type="common">Tubeworm</name>
    <dbReference type="NCBI Taxonomy" id="27915"/>
    <lineage>
        <taxon>Eukaryota</taxon>
        <taxon>Metazoa</taxon>
        <taxon>Spiralia</taxon>
        <taxon>Lophotrochozoa</taxon>
        <taxon>Annelida</taxon>
        <taxon>Polychaeta</taxon>
        <taxon>Sedentaria</taxon>
        <taxon>Canalipalpata</taxon>
        <taxon>Sabellida</taxon>
        <taxon>Siboglinidae</taxon>
        <taxon>Ridgeia</taxon>
    </lineage>
</organism>
<dbReference type="EMBL" id="JAODUO010000360">
    <property type="protein sequence ID" value="KAK2182259.1"/>
    <property type="molecule type" value="Genomic_DNA"/>
</dbReference>
<dbReference type="GO" id="GO:0004383">
    <property type="term" value="F:guanylate cyclase activity"/>
    <property type="evidence" value="ECO:0007669"/>
    <property type="project" value="UniProtKB-EC"/>
</dbReference>
<evidence type="ECO:0000256" key="1">
    <source>
        <dbReference type="ARBA" id="ARBA00012202"/>
    </source>
</evidence>
<keyword evidence="3" id="KW-0456">Lyase</keyword>
<keyword evidence="4" id="KW-0141">cGMP biosynthesis</keyword>
<dbReference type="InterPro" id="IPR050401">
    <property type="entry name" value="Cyclic_nucleotide_synthase"/>
</dbReference>
<dbReference type="GO" id="GO:0005886">
    <property type="term" value="C:plasma membrane"/>
    <property type="evidence" value="ECO:0007669"/>
    <property type="project" value="TreeGrafter"/>
</dbReference>
<evidence type="ECO:0000313" key="6">
    <source>
        <dbReference type="EMBL" id="KAK2182259.1"/>
    </source>
</evidence>
<dbReference type="AlphaFoldDB" id="A0AAD9NW34"/>
<keyword evidence="2" id="KW-0547">Nucleotide-binding</keyword>
<dbReference type="PANTHER" id="PTHR11920">
    <property type="entry name" value="GUANYLYL CYCLASE"/>
    <property type="match status" value="1"/>
</dbReference>
<proteinExistence type="predicted"/>
<evidence type="ECO:0000256" key="4">
    <source>
        <dbReference type="ARBA" id="ARBA00023293"/>
    </source>
</evidence>
<dbReference type="SUPFAM" id="SSF56112">
    <property type="entry name" value="Protein kinase-like (PK-like)"/>
    <property type="match status" value="1"/>
</dbReference>
<dbReference type="InterPro" id="IPR001245">
    <property type="entry name" value="Ser-Thr/Tyr_kinase_cat_dom"/>
</dbReference>
<dbReference type="InterPro" id="IPR011009">
    <property type="entry name" value="Kinase-like_dom_sf"/>
</dbReference>
<dbReference type="PROSITE" id="PS50011">
    <property type="entry name" value="PROTEIN_KINASE_DOM"/>
    <property type="match status" value="1"/>
</dbReference>
<evidence type="ECO:0000259" key="5">
    <source>
        <dbReference type="PROSITE" id="PS50011"/>
    </source>
</evidence>
<dbReference type="EC" id="4.6.1.2" evidence="1"/>
<gene>
    <name evidence="6" type="ORF">NP493_359g05013</name>
</gene>
<dbReference type="Gene3D" id="1.10.510.10">
    <property type="entry name" value="Transferase(Phosphotransferase) domain 1"/>
    <property type="match status" value="1"/>
</dbReference>
<dbReference type="GO" id="GO:0004672">
    <property type="term" value="F:protein kinase activity"/>
    <property type="evidence" value="ECO:0007669"/>
    <property type="project" value="InterPro"/>
</dbReference>
<evidence type="ECO:0000256" key="2">
    <source>
        <dbReference type="ARBA" id="ARBA00022741"/>
    </source>
</evidence>
<evidence type="ECO:0000256" key="3">
    <source>
        <dbReference type="ARBA" id="ARBA00023239"/>
    </source>
</evidence>
<dbReference type="PANTHER" id="PTHR11920:SF501">
    <property type="entry name" value="GUANYLATE CYCLASE 32E"/>
    <property type="match status" value="1"/>
</dbReference>
<dbReference type="GO" id="GO:0004016">
    <property type="term" value="F:adenylate cyclase activity"/>
    <property type="evidence" value="ECO:0007669"/>
    <property type="project" value="TreeGrafter"/>
</dbReference>
<comment type="caution">
    <text evidence="6">The sequence shown here is derived from an EMBL/GenBank/DDBJ whole genome shotgun (WGS) entry which is preliminary data.</text>
</comment>
<reference evidence="6" key="1">
    <citation type="journal article" date="2023" name="Mol. Biol. Evol.">
        <title>Third-Generation Sequencing Reveals the Adaptive Role of the Epigenome in Three Deep-Sea Polychaetes.</title>
        <authorList>
            <person name="Perez M."/>
            <person name="Aroh O."/>
            <person name="Sun Y."/>
            <person name="Lan Y."/>
            <person name="Juniper S.K."/>
            <person name="Young C.R."/>
            <person name="Angers B."/>
            <person name="Qian P.Y."/>
        </authorList>
    </citation>
    <scope>NUCLEOTIDE SEQUENCE</scope>
    <source>
        <strain evidence="6">R07B-5</strain>
    </source>
</reference>
<dbReference type="GO" id="GO:0005524">
    <property type="term" value="F:ATP binding"/>
    <property type="evidence" value="ECO:0007669"/>
    <property type="project" value="InterPro"/>
</dbReference>
<accession>A0AAD9NW34</accession>
<dbReference type="Pfam" id="PF07714">
    <property type="entry name" value="PK_Tyr_Ser-Thr"/>
    <property type="match status" value="1"/>
</dbReference>
<dbReference type="Proteomes" id="UP001209878">
    <property type="component" value="Unassembled WGS sequence"/>
</dbReference>
<dbReference type="InterPro" id="IPR000719">
    <property type="entry name" value="Prot_kinase_dom"/>
</dbReference>